<dbReference type="PANTHER" id="PTHR10824:SF4">
    <property type="entry name" value="ACYL-COENZYME A THIOESTERASE 1-LIKE"/>
    <property type="match status" value="1"/>
</dbReference>
<comment type="similarity">
    <text evidence="1">Belongs to the C/M/P thioester hydrolase family.</text>
</comment>
<dbReference type="EMBL" id="BSRI01000001">
    <property type="protein sequence ID" value="GLV55070.1"/>
    <property type="molecule type" value="Genomic_DNA"/>
</dbReference>
<sequence length="428" mass="47338">MTIQLQVTPERALVDVPVEIVCTGCQPGQQVTLRARTLDSDQNSWEAYATYRADEQGEVRPASQEALSGTYQGVDAMGLFWSLQPKGKRRRPSSLSWRSEEPLHVQLVAEIDGQAVAQFDVERVLISPDVEKVDLNEQGLVGTLYHPKAEGRYPAVLILSGSDGLPRPNQAAVLASHGYAALSLVYFNAPELPRTLANIPLEYFEKAIGWLQEQSFVDEEKIGVIGLSRGGELALLLGATFPAIKAVVAGSPSGMTHAGFGGRGGYDVPSWTYHGEPLSYPKSHITFWQVLSWTVNGLRRRPFEMKSIFVQMLQDQENIKAATIAVEKTQGPILLISGDDDRMWPSNLFSEMVVEQLREQQFPYAYEHLDYAGAGHFVCFPYGYPYFPPTYLPLNGMAFGGSAAANAAALKDSWPKILAFFERHWQPT</sequence>
<dbReference type="PIRSF" id="PIRSF016521">
    <property type="entry name" value="Acyl-CoA_hydro"/>
    <property type="match status" value="1"/>
</dbReference>
<proteinExistence type="inferred from homology"/>
<dbReference type="InterPro" id="IPR042490">
    <property type="entry name" value="Thio_Ohase/BAAT_N"/>
</dbReference>
<dbReference type="InterPro" id="IPR016662">
    <property type="entry name" value="Acyl-CoA_thioEstase_long-chain"/>
</dbReference>
<protein>
    <submittedName>
        <fullName evidence="4">Acyl-CoA thioesterase</fullName>
    </submittedName>
</protein>
<evidence type="ECO:0000256" key="1">
    <source>
        <dbReference type="ARBA" id="ARBA00006538"/>
    </source>
</evidence>
<dbReference type="InterPro" id="IPR014940">
    <property type="entry name" value="BAAT_C"/>
</dbReference>
<feature type="domain" description="BAAT/Acyl-CoA thioester hydrolase C-terminal" evidence="3">
    <location>
        <begin position="199"/>
        <end position="425"/>
    </location>
</feature>
<accession>A0ABQ6FN88</accession>
<gene>
    <name evidence="4" type="ORF">KDH_19170</name>
</gene>
<feature type="domain" description="Acyl-CoA thioester hydrolase/bile acid-CoA amino acid N-acetyltransferase" evidence="2">
    <location>
        <begin position="15"/>
        <end position="137"/>
    </location>
</feature>
<dbReference type="SUPFAM" id="SSF53474">
    <property type="entry name" value="alpha/beta-Hydrolases"/>
    <property type="match status" value="1"/>
</dbReference>
<comment type="caution">
    <text evidence="4">The sequence shown here is derived from an EMBL/GenBank/DDBJ whole genome shotgun (WGS) entry which is preliminary data.</text>
</comment>
<dbReference type="RefSeq" id="WP_338249086.1">
    <property type="nucleotide sequence ID" value="NZ_BSRI01000001.1"/>
</dbReference>
<evidence type="ECO:0000259" key="3">
    <source>
        <dbReference type="Pfam" id="PF08840"/>
    </source>
</evidence>
<reference evidence="4 5" key="1">
    <citation type="submission" date="2023-02" db="EMBL/GenBank/DDBJ databases">
        <title>Dictyobacter halimunensis sp. nov., a new member of the class Ktedonobacteria from forest soil in a geothermal area.</title>
        <authorList>
            <person name="Rachmania M.K."/>
            <person name="Ningsih F."/>
            <person name="Sakai Y."/>
            <person name="Yabe S."/>
            <person name="Yokota A."/>
            <person name="Sjamsuridzal W."/>
        </authorList>
    </citation>
    <scope>NUCLEOTIDE SEQUENCE [LARGE SCALE GENOMIC DNA]</scope>
    <source>
        <strain evidence="4 5">S3.2.2.5</strain>
    </source>
</reference>
<evidence type="ECO:0000313" key="5">
    <source>
        <dbReference type="Proteomes" id="UP001344906"/>
    </source>
</evidence>
<dbReference type="Pfam" id="PF04775">
    <property type="entry name" value="Bile_Hydr_Trans"/>
    <property type="match status" value="1"/>
</dbReference>
<dbReference type="Pfam" id="PF08840">
    <property type="entry name" value="BAAT_C"/>
    <property type="match status" value="1"/>
</dbReference>
<keyword evidence="5" id="KW-1185">Reference proteome</keyword>
<dbReference type="InterPro" id="IPR006862">
    <property type="entry name" value="Thio_Ohase/aa_AcTrfase"/>
</dbReference>
<organism evidence="4 5">
    <name type="scientific">Dictyobacter halimunensis</name>
    <dbReference type="NCBI Taxonomy" id="3026934"/>
    <lineage>
        <taxon>Bacteria</taxon>
        <taxon>Bacillati</taxon>
        <taxon>Chloroflexota</taxon>
        <taxon>Ktedonobacteria</taxon>
        <taxon>Ktedonobacterales</taxon>
        <taxon>Dictyobacteraceae</taxon>
        <taxon>Dictyobacter</taxon>
    </lineage>
</organism>
<dbReference type="InterPro" id="IPR029058">
    <property type="entry name" value="AB_hydrolase_fold"/>
</dbReference>
<evidence type="ECO:0000259" key="2">
    <source>
        <dbReference type="Pfam" id="PF04775"/>
    </source>
</evidence>
<name>A0ABQ6FN88_9CHLR</name>
<dbReference type="Proteomes" id="UP001344906">
    <property type="component" value="Unassembled WGS sequence"/>
</dbReference>
<dbReference type="PANTHER" id="PTHR10824">
    <property type="entry name" value="ACYL-COENZYME A THIOESTERASE-RELATED"/>
    <property type="match status" value="1"/>
</dbReference>
<dbReference type="Gene3D" id="3.40.50.1820">
    <property type="entry name" value="alpha/beta hydrolase"/>
    <property type="match status" value="1"/>
</dbReference>
<dbReference type="Gene3D" id="2.60.40.2240">
    <property type="entry name" value="Acyl-CoA thioester hydrolase/BAAT N-terminal domain"/>
    <property type="match status" value="1"/>
</dbReference>
<evidence type="ECO:0000313" key="4">
    <source>
        <dbReference type="EMBL" id="GLV55070.1"/>
    </source>
</evidence>